<gene>
    <name evidence="9" type="ORF">SAMN05216326_14513</name>
</gene>
<feature type="transmembrane region" description="Helical" evidence="7">
    <location>
        <begin position="63"/>
        <end position="86"/>
    </location>
</feature>
<dbReference type="AlphaFoldDB" id="A0A1I0FUK0"/>
<evidence type="ECO:0000313" key="9">
    <source>
        <dbReference type="EMBL" id="SET61917.1"/>
    </source>
</evidence>
<name>A0A1I0FUK0_9PROT</name>
<dbReference type="Gene3D" id="1.10.3720.10">
    <property type="entry name" value="MetI-like"/>
    <property type="match status" value="1"/>
</dbReference>
<keyword evidence="6 7" id="KW-0472">Membrane</keyword>
<dbReference type="PANTHER" id="PTHR30151">
    <property type="entry name" value="ALKANE SULFONATE ABC TRANSPORTER-RELATED, MEMBRANE SUBUNIT"/>
    <property type="match status" value="1"/>
</dbReference>
<evidence type="ECO:0000256" key="4">
    <source>
        <dbReference type="ARBA" id="ARBA00022692"/>
    </source>
</evidence>
<evidence type="ECO:0000256" key="3">
    <source>
        <dbReference type="ARBA" id="ARBA00022475"/>
    </source>
</evidence>
<evidence type="ECO:0000313" key="10">
    <source>
        <dbReference type="Proteomes" id="UP000199345"/>
    </source>
</evidence>
<proteinExistence type="inferred from homology"/>
<keyword evidence="5 7" id="KW-1133">Transmembrane helix</keyword>
<keyword evidence="4 7" id="KW-0812">Transmembrane</keyword>
<dbReference type="PROSITE" id="PS50928">
    <property type="entry name" value="ABC_TM1"/>
    <property type="match status" value="1"/>
</dbReference>
<dbReference type="OrthoDB" id="9809660at2"/>
<dbReference type="PANTHER" id="PTHR30151:SF20">
    <property type="entry name" value="ABC TRANSPORTER PERMEASE PROTEIN HI_0355-RELATED"/>
    <property type="match status" value="1"/>
</dbReference>
<keyword evidence="2 7" id="KW-0813">Transport</keyword>
<sequence>MQHEHSSVFPSIFSIIHWADEHSSYILSNVLFTSKVAFCGGLVAIVIAVSLSSTCSLFPRVLLLVKGLSVVTQTLPIIAVAPILIVIFGQGFLIQVLISALIAFFPLLFTTSNAVSLKYNQTSELVRALALSSKKKFRYITIPGVQLGVAEGITTTATLCIVGAIIGEFVSPNESGIGAAMLRAMKAYNFEALFAWFLAAMFIGLLAYLISFFISKYLLYLVYTKCE</sequence>
<dbReference type="RefSeq" id="WP_090661662.1">
    <property type="nucleotide sequence ID" value="NZ_FOIA01000045.1"/>
</dbReference>
<feature type="domain" description="ABC transmembrane type-1" evidence="8">
    <location>
        <begin position="26"/>
        <end position="215"/>
    </location>
</feature>
<feature type="transmembrane region" description="Helical" evidence="7">
    <location>
        <begin position="92"/>
        <end position="109"/>
    </location>
</feature>
<evidence type="ECO:0000256" key="2">
    <source>
        <dbReference type="ARBA" id="ARBA00022448"/>
    </source>
</evidence>
<comment type="subcellular location">
    <subcellularLocation>
        <location evidence="1 7">Cell membrane</location>
        <topology evidence="1 7">Multi-pass membrane protein</topology>
    </subcellularLocation>
</comment>
<evidence type="ECO:0000256" key="6">
    <source>
        <dbReference type="ARBA" id="ARBA00023136"/>
    </source>
</evidence>
<dbReference type="InterPro" id="IPR035906">
    <property type="entry name" value="MetI-like_sf"/>
</dbReference>
<evidence type="ECO:0000256" key="7">
    <source>
        <dbReference type="RuleBase" id="RU363032"/>
    </source>
</evidence>
<dbReference type="CDD" id="cd06261">
    <property type="entry name" value="TM_PBP2"/>
    <property type="match status" value="1"/>
</dbReference>
<dbReference type="EMBL" id="FOIA01000045">
    <property type="protein sequence ID" value="SET61917.1"/>
    <property type="molecule type" value="Genomic_DNA"/>
</dbReference>
<dbReference type="GO" id="GO:0005886">
    <property type="term" value="C:plasma membrane"/>
    <property type="evidence" value="ECO:0007669"/>
    <property type="project" value="UniProtKB-SubCell"/>
</dbReference>
<keyword evidence="3" id="KW-1003">Cell membrane</keyword>
<protein>
    <submittedName>
        <fullName evidence="9">NitT/TauT family transport system permease protein</fullName>
    </submittedName>
</protein>
<organism evidence="9 10">
    <name type="scientific">Nitrosomonas marina</name>
    <dbReference type="NCBI Taxonomy" id="917"/>
    <lineage>
        <taxon>Bacteria</taxon>
        <taxon>Pseudomonadati</taxon>
        <taxon>Pseudomonadota</taxon>
        <taxon>Betaproteobacteria</taxon>
        <taxon>Nitrosomonadales</taxon>
        <taxon>Nitrosomonadaceae</taxon>
        <taxon>Nitrosomonas</taxon>
    </lineage>
</organism>
<dbReference type="GO" id="GO:0055085">
    <property type="term" value="P:transmembrane transport"/>
    <property type="evidence" value="ECO:0007669"/>
    <property type="project" value="InterPro"/>
</dbReference>
<keyword evidence="10" id="KW-1185">Reference proteome</keyword>
<evidence type="ECO:0000256" key="1">
    <source>
        <dbReference type="ARBA" id="ARBA00004651"/>
    </source>
</evidence>
<feature type="transmembrane region" description="Helical" evidence="7">
    <location>
        <begin position="30"/>
        <end position="51"/>
    </location>
</feature>
<dbReference type="Pfam" id="PF00528">
    <property type="entry name" value="BPD_transp_1"/>
    <property type="match status" value="1"/>
</dbReference>
<feature type="transmembrane region" description="Helical" evidence="7">
    <location>
        <begin position="193"/>
        <end position="214"/>
    </location>
</feature>
<dbReference type="Proteomes" id="UP000199345">
    <property type="component" value="Unassembled WGS sequence"/>
</dbReference>
<comment type="similarity">
    <text evidence="7">Belongs to the binding-protein-dependent transport system permease family.</text>
</comment>
<reference evidence="10" key="1">
    <citation type="submission" date="2016-10" db="EMBL/GenBank/DDBJ databases">
        <authorList>
            <person name="Varghese N."/>
            <person name="Submissions S."/>
        </authorList>
    </citation>
    <scope>NUCLEOTIDE SEQUENCE [LARGE SCALE GENOMIC DNA]</scope>
    <source>
        <strain evidence="10">Nm71</strain>
    </source>
</reference>
<evidence type="ECO:0000259" key="8">
    <source>
        <dbReference type="PROSITE" id="PS50928"/>
    </source>
</evidence>
<dbReference type="InterPro" id="IPR000515">
    <property type="entry name" value="MetI-like"/>
</dbReference>
<accession>A0A1I0FUK0</accession>
<evidence type="ECO:0000256" key="5">
    <source>
        <dbReference type="ARBA" id="ARBA00022989"/>
    </source>
</evidence>
<dbReference type="SUPFAM" id="SSF161098">
    <property type="entry name" value="MetI-like"/>
    <property type="match status" value="1"/>
</dbReference>